<accession>A0A515HIF0</accession>
<name>A0A515HIF0_9ZZZZ</name>
<evidence type="ECO:0000313" key="1">
    <source>
        <dbReference type="EMBL" id="QDL89200.1"/>
    </source>
</evidence>
<proteinExistence type="predicted"/>
<sequence length="76" mass="8514">MLAQAANAQSVRHPVLELLARCLEVLKEAWARRHELAEPKRLADEAAFLPAARSLQDTPVHSAPRRFACVLNFIDL</sequence>
<geneLocation type="plasmid" evidence="1">
    <name>pTL25</name>
</geneLocation>
<organism evidence="1">
    <name type="scientific">Sym plasmid</name>
    <dbReference type="NCBI Taxonomy" id="28430"/>
    <lineage>
        <taxon>other sequences</taxon>
        <taxon>plasmids</taxon>
    </lineage>
</organism>
<gene>
    <name evidence="1" type="ORF">pTL25_00033</name>
</gene>
<dbReference type="AlphaFoldDB" id="A0A515HIF0"/>
<protein>
    <submittedName>
        <fullName evidence="1">Uncharacterized protein</fullName>
    </submittedName>
</protein>
<dbReference type="EMBL" id="MH392236">
    <property type="protein sequence ID" value="QDL89200.1"/>
    <property type="molecule type" value="Genomic_DNA"/>
</dbReference>
<reference evidence="1" key="1">
    <citation type="submission" date="2018-05" db="EMBL/GenBank/DDBJ databases">
        <title>Plant species dependent abundance and diversity of IncP-1 plasmids in the rhizosphere - sequence analysis provides new insights into the role as efficient and dynamic means for rapid bacterial adaptation.</title>
        <authorList>
            <person name="Nour E."/>
            <person name="Shintani M."/>
            <person name="Elsayed T."/>
            <person name="Blau K."/>
            <person name="Jechalke S."/>
            <person name="Sproeer C."/>
            <person name="Bunk B."/>
            <person name="Overmann J."/>
            <person name="Smalla K."/>
        </authorList>
    </citation>
    <scope>NUCLEOTIDE SEQUENCE</scope>
    <source>
        <plasmid evidence="1">pTL25</plasmid>
    </source>
</reference>
<keyword evidence="1" id="KW-0614">Plasmid</keyword>